<accession>A0A6A4EVW0</accession>
<gene>
    <name evidence="10" type="ORF">PF001_g3571</name>
    <name evidence="9" type="ORF">PF002_g4629</name>
    <name evidence="8" type="ORF">PF004_g3441</name>
    <name evidence="7" type="ORF">PF005_g1543</name>
    <name evidence="6" type="ORF">PF006_g3483</name>
    <name evidence="5" type="ORF">PF007_g4107</name>
    <name evidence="2" type="ORF">PF009_g4379</name>
    <name evidence="4" type="ORF">PF010_g3503</name>
    <name evidence="3" type="ORF">PF011_g9497</name>
</gene>
<evidence type="ECO:0000256" key="1">
    <source>
        <dbReference type="SAM" id="SignalP"/>
    </source>
</evidence>
<evidence type="ECO:0000313" key="6">
    <source>
        <dbReference type="EMBL" id="KAE9152289.1"/>
    </source>
</evidence>
<dbReference type="Proteomes" id="UP000440732">
    <property type="component" value="Unassembled WGS sequence"/>
</dbReference>
<dbReference type="Proteomes" id="UP000429523">
    <property type="component" value="Unassembled WGS sequence"/>
</dbReference>
<evidence type="ECO:0000313" key="5">
    <source>
        <dbReference type="EMBL" id="KAE9131510.1"/>
    </source>
</evidence>
<keyword evidence="1" id="KW-0732">Signal</keyword>
<organism evidence="10 13">
    <name type="scientific">Phytophthora fragariae</name>
    <dbReference type="NCBI Taxonomy" id="53985"/>
    <lineage>
        <taxon>Eukaryota</taxon>
        <taxon>Sar</taxon>
        <taxon>Stramenopiles</taxon>
        <taxon>Oomycota</taxon>
        <taxon>Peronosporomycetes</taxon>
        <taxon>Peronosporales</taxon>
        <taxon>Peronosporaceae</taxon>
        <taxon>Phytophthora</taxon>
    </lineage>
</organism>
<evidence type="ECO:0000313" key="14">
    <source>
        <dbReference type="Proteomes" id="UP000440367"/>
    </source>
</evidence>
<dbReference type="Proteomes" id="UP000488956">
    <property type="component" value="Unassembled WGS sequence"/>
</dbReference>
<dbReference type="Proteomes" id="UP000460718">
    <property type="component" value="Unassembled WGS sequence"/>
</dbReference>
<evidence type="ECO:0000313" key="8">
    <source>
        <dbReference type="EMBL" id="KAE9249331.1"/>
    </source>
</evidence>
<dbReference type="AlphaFoldDB" id="A0A6A4EVW0"/>
<name>A0A6A4EVW0_9STRA</name>
<dbReference type="Proteomes" id="UP000433483">
    <property type="component" value="Unassembled WGS sequence"/>
</dbReference>
<evidence type="ECO:0000313" key="11">
    <source>
        <dbReference type="Proteomes" id="UP000429523"/>
    </source>
</evidence>
<evidence type="ECO:0000313" key="18">
    <source>
        <dbReference type="Proteomes" id="UP000476176"/>
    </source>
</evidence>
<evidence type="ECO:0000313" key="7">
    <source>
        <dbReference type="EMBL" id="KAE9235269.1"/>
    </source>
</evidence>
<dbReference type="Proteomes" id="UP000440367">
    <property type="component" value="Unassembled WGS sequence"/>
</dbReference>
<dbReference type="EMBL" id="QXGD01000145">
    <property type="protein sequence ID" value="KAE9250718.1"/>
    <property type="molecule type" value="Genomic_DNA"/>
</dbReference>
<dbReference type="EMBL" id="QXGB01000038">
    <property type="protein sequence ID" value="KAE9235269.1"/>
    <property type="molecule type" value="Genomic_DNA"/>
</dbReference>
<evidence type="ECO:0000313" key="16">
    <source>
        <dbReference type="Proteomes" id="UP000441208"/>
    </source>
</evidence>
<evidence type="ECO:0008006" key="20">
    <source>
        <dbReference type="Google" id="ProtNLM"/>
    </source>
</evidence>
<evidence type="ECO:0000313" key="17">
    <source>
        <dbReference type="Proteomes" id="UP000460718"/>
    </source>
</evidence>
<protein>
    <recommendedName>
        <fullName evidence="20">RxLR effector protein</fullName>
    </recommendedName>
</protein>
<dbReference type="EMBL" id="QXGE01000114">
    <property type="protein sequence ID" value="KAE9324137.1"/>
    <property type="molecule type" value="Genomic_DNA"/>
</dbReference>
<dbReference type="EMBL" id="QXFX01000110">
    <property type="protein sequence ID" value="KAE9131400.1"/>
    <property type="molecule type" value="Genomic_DNA"/>
</dbReference>
<reference evidence="11 12" key="1">
    <citation type="submission" date="2018-08" db="EMBL/GenBank/DDBJ databases">
        <title>Genomic investigation of the strawberry pathogen Phytophthora fragariae indicates pathogenicity is determined by transcriptional variation in three key races.</title>
        <authorList>
            <person name="Adams T.M."/>
            <person name="Armitage A.D."/>
            <person name="Sobczyk M.K."/>
            <person name="Bates H.J."/>
            <person name="Dunwell J.M."/>
            <person name="Nellist C.F."/>
            <person name="Harrison R.J."/>
        </authorList>
    </citation>
    <scope>NUCLEOTIDE SEQUENCE [LARGE SCALE GENOMIC DNA]</scope>
    <source>
        <strain evidence="10 13">A4</strain>
        <strain evidence="9 14">BC-1</strain>
        <strain evidence="8 18">BC-23</strain>
        <strain evidence="7 12">NOV-27</strain>
        <strain evidence="6 15">NOV-5</strain>
        <strain evidence="5 16">NOV-71</strain>
        <strain evidence="2 11">NOV-9</strain>
        <strain evidence="4 19">ONT-3</strain>
        <strain evidence="3 17">SCRP245</strain>
    </source>
</reference>
<dbReference type="EMBL" id="QXGA01000112">
    <property type="protein sequence ID" value="KAE9152289.1"/>
    <property type="molecule type" value="Genomic_DNA"/>
</dbReference>
<dbReference type="EMBL" id="QXGC01000109">
    <property type="protein sequence ID" value="KAE9249331.1"/>
    <property type="molecule type" value="Genomic_DNA"/>
</dbReference>
<evidence type="ECO:0000313" key="10">
    <source>
        <dbReference type="EMBL" id="KAE9324137.1"/>
    </source>
</evidence>
<evidence type="ECO:0000313" key="15">
    <source>
        <dbReference type="Proteomes" id="UP000440732"/>
    </source>
</evidence>
<dbReference type="Proteomes" id="UP000441208">
    <property type="component" value="Unassembled WGS sequence"/>
</dbReference>
<evidence type="ECO:0000313" key="2">
    <source>
        <dbReference type="EMBL" id="KAE8945974.1"/>
    </source>
</evidence>
<dbReference type="EMBL" id="QXFW01000474">
    <property type="protein sequence ID" value="KAE9011149.1"/>
    <property type="molecule type" value="Genomic_DNA"/>
</dbReference>
<sequence>MVSFLSLCFLAAVLVGRAGALRGCDHGKPRQGPRECRAGLALPQPDDITVTLANVVVIASKL</sequence>
<dbReference type="EMBL" id="QXFZ01000128">
    <property type="protein sequence ID" value="KAE9131510.1"/>
    <property type="molecule type" value="Genomic_DNA"/>
</dbReference>
<comment type="caution">
    <text evidence="10">The sequence shown here is derived from an EMBL/GenBank/DDBJ whole genome shotgun (WGS) entry which is preliminary data.</text>
</comment>
<feature type="signal peptide" evidence="1">
    <location>
        <begin position="1"/>
        <end position="20"/>
    </location>
</feature>
<evidence type="ECO:0000313" key="13">
    <source>
        <dbReference type="Proteomes" id="UP000437068"/>
    </source>
</evidence>
<dbReference type="Proteomes" id="UP000437068">
    <property type="component" value="Unassembled WGS sequence"/>
</dbReference>
<proteinExistence type="predicted"/>
<feature type="chain" id="PRO_5036167568" description="RxLR effector protein" evidence="1">
    <location>
        <begin position="21"/>
        <end position="62"/>
    </location>
</feature>
<evidence type="ECO:0000313" key="12">
    <source>
        <dbReference type="Proteomes" id="UP000433483"/>
    </source>
</evidence>
<dbReference type="Proteomes" id="UP000476176">
    <property type="component" value="Unassembled WGS sequence"/>
</dbReference>
<evidence type="ECO:0000313" key="4">
    <source>
        <dbReference type="EMBL" id="KAE9131400.1"/>
    </source>
</evidence>
<evidence type="ECO:0000313" key="3">
    <source>
        <dbReference type="EMBL" id="KAE9011149.1"/>
    </source>
</evidence>
<keyword evidence="12" id="KW-1185">Reference proteome</keyword>
<dbReference type="EMBL" id="QXGF01000137">
    <property type="protein sequence ID" value="KAE8945974.1"/>
    <property type="molecule type" value="Genomic_DNA"/>
</dbReference>
<evidence type="ECO:0000313" key="19">
    <source>
        <dbReference type="Proteomes" id="UP000488956"/>
    </source>
</evidence>
<evidence type="ECO:0000313" key="9">
    <source>
        <dbReference type="EMBL" id="KAE9250718.1"/>
    </source>
</evidence>